<dbReference type="Proteomes" id="UP000826656">
    <property type="component" value="Unassembled WGS sequence"/>
</dbReference>
<evidence type="ECO:0000313" key="2">
    <source>
        <dbReference type="Proteomes" id="UP000826656"/>
    </source>
</evidence>
<name>A0ABQ7WET5_SOLTU</name>
<reference evidence="1 2" key="1">
    <citation type="journal article" date="2021" name="bioRxiv">
        <title>Chromosome-scale and haplotype-resolved genome assembly of a tetraploid potato cultivar.</title>
        <authorList>
            <person name="Sun H."/>
            <person name="Jiao W.-B."/>
            <person name="Krause K."/>
            <person name="Campoy J.A."/>
            <person name="Goel M."/>
            <person name="Folz-Donahue K."/>
            <person name="Kukat C."/>
            <person name="Huettel B."/>
            <person name="Schneeberger K."/>
        </authorList>
    </citation>
    <scope>NUCLEOTIDE SEQUENCE [LARGE SCALE GENOMIC DNA]</scope>
    <source>
        <strain evidence="1">SolTubOtavaFocal</strain>
        <tissue evidence="1">Leaves</tissue>
    </source>
</reference>
<dbReference type="EMBL" id="JAIVGD010000002">
    <property type="protein sequence ID" value="KAH0778618.1"/>
    <property type="molecule type" value="Genomic_DNA"/>
</dbReference>
<evidence type="ECO:0000313" key="1">
    <source>
        <dbReference type="EMBL" id="KAH0778618.1"/>
    </source>
</evidence>
<comment type="caution">
    <text evidence="1">The sequence shown here is derived from an EMBL/GenBank/DDBJ whole genome shotgun (WGS) entry which is preliminary data.</text>
</comment>
<accession>A0ABQ7WET5</accession>
<keyword evidence="2" id="KW-1185">Reference proteome</keyword>
<protein>
    <submittedName>
        <fullName evidence="1">Uncharacterized protein</fullName>
    </submittedName>
</protein>
<proteinExistence type="predicted"/>
<gene>
    <name evidence="1" type="ORF">KY290_005045</name>
</gene>
<sequence>MPGALWAPSPHGCVVLRNRNSFLNHRLHPGRSAENPFVLLLVSATVLKLAGRILTLFGKVSAINGFDESLLATV</sequence>
<organism evidence="1 2">
    <name type="scientific">Solanum tuberosum</name>
    <name type="common">Potato</name>
    <dbReference type="NCBI Taxonomy" id="4113"/>
    <lineage>
        <taxon>Eukaryota</taxon>
        <taxon>Viridiplantae</taxon>
        <taxon>Streptophyta</taxon>
        <taxon>Embryophyta</taxon>
        <taxon>Tracheophyta</taxon>
        <taxon>Spermatophyta</taxon>
        <taxon>Magnoliopsida</taxon>
        <taxon>eudicotyledons</taxon>
        <taxon>Gunneridae</taxon>
        <taxon>Pentapetalae</taxon>
        <taxon>asterids</taxon>
        <taxon>lamiids</taxon>
        <taxon>Solanales</taxon>
        <taxon>Solanaceae</taxon>
        <taxon>Solanoideae</taxon>
        <taxon>Solaneae</taxon>
        <taxon>Solanum</taxon>
    </lineage>
</organism>